<keyword evidence="4" id="KW-0804">Transcription</keyword>
<evidence type="ECO:0000313" key="9">
    <source>
        <dbReference type="EMBL" id="KZL64661.1"/>
    </source>
</evidence>
<evidence type="ECO:0000256" key="7">
    <source>
        <dbReference type="SAM" id="MobiDB-lite"/>
    </source>
</evidence>
<dbReference type="InterPro" id="IPR036236">
    <property type="entry name" value="Znf_C2H2_sf"/>
</dbReference>
<dbReference type="EMBL" id="LFIV01000260">
    <property type="protein sequence ID" value="KZL64661.1"/>
    <property type="molecule type" value="Genomic_DNA"/>
</dbReference>
<feature type="region of interest" description="Disordered" evidence="7">
    <location>
        <begin position="229"/>
        <end position="250"/>
    </location>
</feature>
<keyword evidence="1" id="KW-0479">Metal-binding</keyword>
<dbReference type="GO" id="GO:0003677">
    <property type="term" value="F:DNA binding"/>
    <property type="evidence" value="ECO:0007669"/>
    <property type="project" value="InterPro"/>
</dbReference>
<dbReference type="STRING" id="708197.A0A166MHA5"/>
<gene>
    <name evidence="9" type="ORF">CT0861_03159</name>
</gene>
<dbReference type="Pfam" id="PF04082">
    <property type="entry name" value="Fungal_trans"/>
    <property type="match status" value="1"/>
</dbReference>
<evidence type="ECO:0000256" key="3">
    <source>
        <dbReference type="ARBA" id="ARBA00023015"/>
    </source>
</evidence>
<dbReference type="PANTHER" id="PTHR47660">
    <property type="entry name" value="TRANSCRIPTION FACTOR WITH C2H2 AND ZN(2)-CYS(6) DNA BINDING DOMAIN (EUROFUNG)-RELATED-RELATED"/>
    <property type="match status" value="1"/>
</dbReference>
<comment type="caution">
    <text evidence="9">The sequence shown here is derived from an EMBL/GenBank/DDBJ whole genome shotgun (WGS) entry which is preliminary data.</text>
</comment>
<dbReference type="PROSITE" id="PS00028">
    <property type="entry name" value="ZINC_FINGER_C2H2_1"/>
    <property type="match status" value="2"/>
</dbReference>
<dbReference type="PANTHER" id="PTHR47660:SF2">
    <property type="entry name" value="TRANSCRIPTION FACTOR WITH C2H2 AND ZN(2)-CYS(6) DNA BINDING DOMAIN (EUROFUNG)"/>
    <property type="match status" value="1"/>
</dbReference>
<name>A0A166MHA5_9PEZI</name>
<evidence type="ECO:0000259" key="8">
    <source>
        <dbReference type="PROSITE" id="PS50157"/>
    </source>
</evidence>
<dbReference type="AlphaFoldDB" id="A0A166MHA5"/>
<keyword evidence="3" id="KW-0805">Transcription regulation</keyword>
<evidence type="ECO:0000256" key="6">
    <source>
        <dbReference type="PROSITE-ProRule" id="PRU00042"/>
    </source>
</evidence>
<dbReference type="CDD" id="cd12148">
    <property type="entry name" value="fungal_TF_MHR"/>
    <property type="match status" value="1"/>
</dbReference>
<dbReference type="Pfam" id="PF13912">
    <property type="entry name" value="zf-C2H2_6"/>
    <property type="match status" value="2"/>
</dbReference>
<dbReference type="SUPFAM" id="SSF57667">
    <property type="entry name" value="beta-beta-alpha zinc fingers"/>
    <property type="match status" value="1"/>
</dbReference>
<protein>
    <submittedName>
        <fullName evidence="9">C2H2 type zinc finger domain protein</fullName>
    </submittedName>
</protein>
<sequence>MTSTGEASQTLHTCTTCSRSFTRIENLRRHQKTHRNRLPHHCTVCRKEFSRSDVLNKHRRLHQQSGHEDDAPPEKAQKRDFSFILEDPGSSSRGSADKNRQPTSLSSSPVAAAPITSMATWCPALTGTQGLAYLQNRESTSSTSATDAHQNSSAMTGLTDILDANIDFSTFFQPWADNLWLDTRQWFTPDFYDAMREKSYMDDPLLLLHDDSQLFSDQRAWFGQELDNHGHGQDNSVSMSDKGAMAPPPEVTDNTDAVDAISRVSSPPNVPSQEDGVAFAWNPLAKTIRQTQHISVNERHPLFLRHSPRFDMAESTWVSIHAFLRPRIPNSDEFILPSLAVANVFLGLFFEEFYEQSPVLHLPTLNIDSLPPSLILAMVVIGATYSHVRQSRRFSILVLDRARQNLQQSMEAERGLTRDPYIIYAYALLVYTGLWCGNKGAFEMAEASQGALVTYVRRLPAPKPRPHSRDEKNAQHRWEDWRDSEFYCRLRWYVFMIDSQFPAVLNLRGMMSLGEVCRWECPSDEQYWLAPSAETWASLQKGASHPSAKLFSVAYRDLSMPNGSNPSNPPSSPSNSTCGRWTLFLVLSSLASQAADWSHDWSMNTNGTSTDTSDFTFRIPPQNHHTGANAESCRTERLQVRENILTSLNAWYHRYMTSRRTKGALGPDSYFLRASQILHGLVHIHLHTSVADIQDALGKGGDHAVQEGLSRLQSFFVNGYAGHVKTGLKPPPVSLDTFARAVENCVSIMSDQGLRAAAPYSIFGVFLSHVFLWAVVKASSETLKVQLSTHLCDIAPITMSELKEALDVALSVQNDRTGIGDGSRVILMHGAQSLVRLGTWGASLNLARLLQLRAET</sequence>
<evidence type="ECO:0000256" key="1">
    <source>
        <dbReference type="ARBA" id="ARBA00022723"/>
    </source>
</evidence>
<feature type="domain" description="C2H2-type" evidence="8">
    <location>
        <begin position="12"/>
        <end position="39"/>
    </location>
</feature>
<feature type="region of interest" description="Disordered" evidence="7">
    <location>
        <begin position="85"/>
        <end position="110"/>
    </location>
</feature>
<dbReference type="GO" id="GO:0006351">
    <property type="term" value="P:DNA-templated transcription"/>
    <property type="evidence" value="ECO:0007669"/>
    <property type="project" value="InterPro"/>
</dbReference>
<evidence type="ECO:0000313" key="10">
    <source>
        <dbReference type="Proteomes" id="UP000076552"/>
    </source>
</evidence>
<keyword evidence="6" id="KW-0863">Zinc-finger</keyword>
<evidence type="ECO:0000256" key="5">
    <source>
        <dbReference type="ARBA" id="ARBA00023242"/>
    </source>
</evidence>
<feature type="domain" description="C2H2-type" evidence="8">
    <location>
        <begin position="40"/>
        <end position="72"/>
    </location>
</feature>
<keyword evidence="2" id="KW-0862">Zinc</keyword>
<keyword evidence="5" id="KW-0539">Nucleus</keyword>
<dbReference type="PROSITE" id="PS50157">
    <property type="entry name" value="ZINC_FINGER_C2H2_2"/>
    <property type="match status" value="2"/>
</dbReference>
<dbReference type="InterPro" id="IPR013087">
    <property type="entry name" value="Znf_C2H2_type"/>
</dbReference>
<accession>A0A166MHA5</accession>
<dbReference type="GO" id="GO:0008270">
    <property type="term" value="F:zinc ion binding"/>
    <property type="evidence" value="ECO:0007669"/>
    <property type="project" value="UniProtKB-KW"/>
</dbReference>
<reference evidence="9 10" key="1">
    <citation type="submission" date="2015-06" db="EMBL/GenBank/DDBJ databases">
        <title>Survival trade-offs in plant roots during colonization by closely related pathogenic and mutualistic fungi.</title>
        <authorList>
            <person name="Hacquard S."/>
            <person name="Kracher B."/>
            <person name="Hiruma K."/>
            <person name="Weinman A."/>
            <person name="Muench P."/>
            <person name="Garrido Oter R."/>
            <person name="Ver Loren van Themaat E."/>
            <person name="Dallerey J.-F."/>
            <person name="Damm U."/>
            <person name="Henrissat B."/>
            <person name="Lespinet O."/>
            <person name="Thon M."/>
            <person name="Kemen E."/>
            <person name="McHardy A.C."/>
            <person name="Schulze-Lefert P."/>
            <person name="O'Connell R.J."/>
        </authorList>
    </citation>
    <scope>NUCLEOTIDE SEQUENCE [LARGE SCALE GENOMIC DNA]</scope>
    <source>
        <strain evidence="9 10">0861</strain>
    </source>
</reference>
<dbReference type="Gene3D" id="3.30.160.60">
    <property type="entry name" value="Classic Zinc Finger"/>
    <property type="match status" value="2"/>
</dbReference>
<proteinExistence type="predicted"/>
<organism evidence="9 10">
    <name type="scientific">Colletotrichum tofieldiae</name>
    <dbReference type="NCBI Taxonomy" id="708197"/>
    <lineage>
        <taxon>Eukaryota</taxon>
        <taxon>Fungi</taxon>
        <taxon>Dikarya</taxon>
        <taxon>Ascomycota</taxon>
        <taxon>Pezizomycotina</taxon>
        <taxon>Sordariomycetes</taxon>
        <taxon>Hypocreomycetidae</taxon>
        <taxon>Glomerellales</taxon>
        <taxon>Glomerellaceae</taxon>
        <taxon>Colletotrichum</taxon>
        <taxon>Colletotrichum spaethianum species complex</taxon>
    </lineage>
</organism>
<dbReference type="SMART" id="SM00355">
    <property type="entry name" value="ZnF_C2H2"/>
    <property type="match status" value="2"/>
</dbReference>
<dbReference type="InterPro" id="IPR007219">
    <property type="entry name" value="XnlR_reg_dom"/>
</dbReference>
<dbReference type="Proteomes" id="UP000076552">
    <property type="component" value="Unassembled WGS sequence"/>
</dbReference>
<evidence type="ECO:0000256" key="4">
    <source>
        <dbReference type="ARBA" id="ARBA00023163"/>
    </source>
</evidence>
<evidence type="ECO:0000256" key="2">
    <source>
        <dbReference type="ARBA" id="ARBA00022833"/>
    </source>
</evidence>
<keyword evidence="10" id="KW-1185">Reference proteome</keyword>